<evidence type="ECO:0000313" key="2">
    <source>
        <dbReference type="Proteomes" id="UP000007129"/>
    </source>
</evidence>
<sequence length="207" mass="22887">MFWWTSKAAQTGRVAFEGGQALGHGRHGLTVDVCGSRARLCHTLGQHDEVTFHLRRKCSALASTYHPSSSIAKWLVVDAPKHGMGVKDYIAHREVRSHRPVDLDLAEKDWMLRTAGLVIDPQIHQALATMSDEVVFWVQLSQSGSFRSSAHEQDKGWELSICIWQAAHNPLQAVAGCDGPAMVCLVQLQPFKVIARDHDAMTQSGAR</sequence>
<dbReference type="VEuPathDB" id="FungiDB:MPH_13887"/>
<dbReference type="InParanoid" id="K2R894"/>
<proteinExistence type="predicted"/>
<protein>
    <submittedName>
        <fullName evidence="1">Uncharacterized protein</fullName>
    </submittedName>
</protein>
<dbReference type="Proteomes" id="UP000007129">
    <property type="component" value="Unassembled WGS sequence"/>
</dbReference>
<accession>K2R894</accession>
<name>K2R894_MACPH</name>
<dbReference type="AlphaFoldDB" id="K2R894"/>
<dbReference type="EMBL" id="AHHD01000771">
    <property type="protein sequence ID" value="EKG09122.1"/>
    <property type="molecule type" value="Genomic_DNA"/>
</dbReference>
<reference evidence="1 2" key="1">
    <citation type="journal article" date="2012" name="BMC Genomics">
        <title>Tools to kill: Genome of one of the most destructive plant pathogenic fungi Macrophomina phaseolina.</title>
        <authorList>
            <person name="Islam M.S."/>
            <person name="Haque M.S."/>
            <person name="Islam M.M."/>
            <person name="Emdad E.M."/>
            <person name="Halim A."/>
            <person name="Hossen Q.M.M."/>
            <person name="Hossain M.Z."/>
            <person name="Ahmed B."/>
            <person name="Rahim S."/>
            <person name="Rahman M.S."/>
            <person name="Alam M.M."/>
            <person name="Hou S."/>
            <person name="Wan X."/>
            <person name="Saito J.A."/>
            <person name="Alam M."/>
        </authorList>
    </citation>
    <scope>NUCLEOTIDE SEQUENCE [LARGE SCALE GENOMIC DNA]</scope>
    <source>
        <strain evidence="1 2">MS6</strain>
    </source>
</reference>
<comment type="caution">
    <text evidence="1">The sequence shown here is derived from an EMBL/GenBank/DDBJ whole genome shotgun (WGS) entry which is preliminary data.</text>
</comment>
<gene>
    <name evidence="1" type="ORF">MPH_13887</name>
</gene>
<evidence type="ECO:0000313" key="1">
    <source>
        <dbReference type="EMBL" id="EKG09122.1"/>
    </source>
</evidence>
<organism evidence="1 2">
    <name type="scientific">Macrophomina phaseolina (strain MS6)</name>
    <name type="common">Charcoal rot fungus</name>
    <dbReference type="NCBI Taxonomy" id="1126212"/>
    <lineage>
        <taxon>Eukaryota</taxon>
        <taxon>Fungi</taxon>
        <taxon>Dikarya</taxon>
        <taxon>Ascomycota</taxon>
        <taxon>Pezizomycotina</taxon>
        <taxon>Dothideomycetes</taxon>
        <taxon>Dothideomycetes incertae sedis</taxon>
        <taxon>Botryosphaeriales</taxon>
        <taxon>Botryosphaeriaceae</taxon>
        <taxon>Macrophomina</taxon>
    </lineage>
</organism>
<dbReference type="HOGENOM" id="CLU_1326608_0_0_1"/>